<protein>
    <submittedName>
        <fullName evidence="2">Type II toxin-antitoxin system HicB family antitoxin</fullName>
    </submittedName>
</protein>
<dbReference type="Pfam" id="PF15919">
    <property type="entry name" value="HicB_lk_antitox"/>
    <property type="match status" value="1"/>
</dbReference>
<evidence type="ECO:0000259" key="1">
    <source>
        <dbReference type="Pfam" id="PF15919"/>
    </source>
</evidence>
<sequence>MQYPALLEPASEGGFVVTFRDIPEAITQGDTEAEALDMATDALLTAMDFYFDDQRAVPAPSKARKGEQLVALPASVAAKVLLLNEMVAQQIRPIDLAERLGTTKQEVNRLINLEHTTKIDRIGEALAVLGKHLDVVVA</sequence>
<organism evidence="2 3">
    <name type="scientific">Cupriavidus pauculus</name>
    <dbReference type="NCBI Taxonomy" id="82633"/>
    <lineage>
        <taxon>Bacteria</taxon>
        <taxon>Pseudomonadati</taxon>
        <taxon>Pseudomonadota</taxon>
        <taxon>Betaproteobacteria</taxon>
        <taxon>Burkholderiales</taxon>
        <taxon>Burkholderiaceae</taxon>
        <taxon>Cupriavidus</taxon>
    </lineage>
</organism>
<dbReference type="OrthoDB" id="5772151at2"/>
<dbReference type="EMBL" id="CP033969">
    <property type="protein sequence ID" value="AZG14946.1"/>
    <property type="molecule type" value="Genomic_DNA"/>
</dbReference>
<dbReference type="KEGG" id="cpau:EHF44_16820"/>
<feature type="domain" description="HicB-like antitoxin of toxin-antitoxin system" evidence="1">
    <location>
        <begin position="3"/>
        <end position="64"/>
    </location>
</feature>
<accession>A0A3G8H3J1</accession>
<dbReference type="RefSeq" id="WP_124684698.1">
    <property type="nucleotide sequence ID" value="NZ_CP033969.1"/>
</dbReference>
<dbReference type="PANTHER" id="PTHR34504:SF4">
    <property type="entry name" value="ANTITOXIN HICB"/>
    <property type="match status" value="1"/>
</dbReference>
<name>A0A3G8H3J1_9BURK</name>
<reference evidence="3" key="1">
    <citation type="submission" date="2018-11" db="EMBL/GenBank/DDBJ databases">
        <title>FDA dAtabase for Regulatory Grade micrObial Sequences (FDA-ARGOS): Supporting development and validation of Infectious Disease Dx tests.</title>
        <authorList>
            <person name="Goldberg B."/>
            <person name="Campos J."/>
            <person name="Tallon L."/>
            <person name="Sadzewicz L."/>
            <person name="Zhao X."/>
            <person name="Vavikolanu K."/>
            <person name="Mehta A."/>
            <person name="Aluvathingal J."/>
            <person name="Nadendla S."/>
            <person name="Geyer C."/>
            <person name="Nandy P."/>
            <person name="Yan Y."/>
            <person name="Sichtig H."/>
        </authorList>
    </citation>
    <scope>NUCLEOTIDE SEQUENCE [LARGE SCALE GENOMIC DNA]</scope>
    <source>
        <strain evidence="3">FDAARGOS_614</strain>
    </source>
</reference>
<evidence type="ECO:0000313" key="3">
    <source>
        <dbReference type="Proteomes" id="UP000270411"/>
    </source>
</evidence>
<evidence type="ECO:0000313" key="2">
    <source>
        <dbReference type="EMBL" id="AZG14946.1"/>
    </source>
</evidence>
<dbReference type="Proteomes" id="UP000270411">
    <property type="component" value="Chromosome 1"/>
</dbReference>
<dbReference type="PANTHER" id="PTHR34504">
    <property type="entry name" value="ANTITOXIN HICB"/>
    <property type="match status" value="1"/>
</dbReference>
<dbReference type="InterPro" id="IPR035069">
    <property type="entry name" value="TTHA1013/TTHA0281-like"/>
</dbReference>
<dbReference type="SUPFAM" id="SSF143100">
    <property type="entry name" value="TTHA1013/TTHA0281-like"/>
    <property type="match status" value="1"/>
</dbReference>
<dbReference type="InterPro" id="IPR051404">
    <property type="entry name" value="TA_system_antitoxin"/>
</dbReference>
<proteinExistence type="predicted"/>
<dbReference type="InterPro" id="IPR031807">
    <property type="entry name" value="HicB-like"/>
</dbReference>
<gene>
    <name evidence="2" type="ORF">EHF44_16820</name>
</gene>
<dbReference type="AlphaFoldDB" id="A0A3G8H3J1"/>
<dbReference type="Gene3D" id="3.30.160.250">
    <property type="match status" value="1"/>
</dbReference>